<dbReference type="GO" id="GO:0016075">
    <property type="term" value="P:rRNA catabolic process"/>
    <property type="evidence" value="ECO:0007669"/>
    <property type="project" value="TreeGrafter"/>
</dbReference>
<dbReference type="SUPFAM" id="SSF88723">
    <property type="entry name" value="PIN domain-like"/>
    <property type="match status" value="1"/>
</dbReference>
<reference evidence="1" key="1">
    <citation type="journal article" date="2021" name="Microb. Physiol.">
        <title>Proteogenomic Insights into the Physiology of Marine, Sulfate-Reducing, Filamentous Desulfonema limicola and Desulfonema magnum.</title>
        <authorList>
            <person name="Schnaars V."/>
            <person name="Wohlbrand L."/>
            <person name="Scheve S."/>
            <person name="Hinrichs C."/>
            <person name="Reinhardt R."/>
            <person name="Rabus R."/>
        </authorList>
    </citation>
    <scope>NUCLEOTIDE SEQUENCE</scope>
    <source>
        <strain evidence="1">5ac10</strain>
    </source>
</reference>
<sequence>MTTNYIITELVALMTSPLRLQHQIIVEFINSMKLSLQVEIIHIDPVLDEQAWHLLTKRSDKEWSLVVMQKLGITESLTTDHHFEQAGFIRLLK</sequence>
<name>A0A975BD92_9BACT</name>
<dbReference type="AlphaFoldDB" id="A0A975BD92"/>
<dbReference type="PANTHER" id="PTHR42188">
    <property type="entry name" value="23S RRNA-SPECIFIC ENDONUCLEASE VAPC20"/>
    <property type="match status" value="1"/>
</dbReference>
<dbReference type="KEGG" id="dli:dnl_55570"/>
<accession>A0A975BD92</accession>
<dbReference type="Gene3D" id="3.40.50.1010">
    <property type="entry name" value="5'-nuclease"/>
    <property type="match status" value="1"/>
</dbReference>
<dbReference type="GO" id="GO:0004521">
    <property type="term" value="F:RNA endonuclease activity"/>
    <property type="evidence" value="ECO:0007669"/>
    <property type="project" value="InterPro"/>
</dbReference>
<dbReference type="InterPro" id="IPR039018">
    <property type="entry name" value="VapC20-like"/>
</dbReference>
<dbReference type="Proteomes" id="UP000663720">
    <property type="component" value="Chromosome"/>
</dbReference>
<keyword evidence="2" id="KW-1185">Reference proteome</keyword>
<protein>
    <submittedName>
        <fullName evidence="1">PIN domain-containing protein</fullName>
    </submittedName>
</protein>
<evidence type="ECO:0000313" key="1">
    <source>
        <dbReference type="EMBL" id="QTA83163.1"/>
    </source>
</evidence>
<dbReference type="EMBL" id="CP061799">
    <property type="protein sequence ID" value="QTA83163.1"/>
    <property type="molecule type" value="Genomic_DNA"/>
</dbReference>
<dbReference type="RefSeq" id="WP_207688981.1">
    <property type="nucleotide sequence ID" value="NZ_CP061799.1"/>
</dbReference>
<evidence type="ECO:0000313" key="2">
    <source>
        <dbReference type="Proteomes" id="UP000663720"/>
    </source>
</evidence>
<gene>
    <name evidence="1" type="ORF">dnl_55570</name>
</gene>
<dbReference type="PANTHER" id="PTHR42188:SF1">
    <property type="entry name" value="23S RRNA-SPECIFIC ENDONUCLEASE VAPC20"/>
    <property type="match status" value="1"/>
</dbReference>
<proteinExistence type="predicted"/>
<dbReference type="InterPro" id="IPR029060">
    <property type="entry name" value="PIN-like_dom_sf"/>
</dbReference>
<organism evidence="1 2">
    <name type="scientific">Desulfonema limicola</name>
    <dbReference type="NCBI Taxonomy" id="45656"/>
    <lineage>
        <taxon>Bacteria</taxon>
        <taxon>Pseudomonadati</taxon>
        <taxon>Thermodesulfobacteriota</taxon>
        <taxon>Desulfobacteria</taxon>
        <taxon>Desulfobacterales</taxon>
        <taxon>Desulfococcaceae</taxon>
        <taxon>Desulfonema</taxon>
    </lineage>
</organism>